<name>A0A163JB32_DIDRA</name>
<keyword evidence="5" id="KW-1185">Reference proteome</keyword>
<feature type="domain" description="Probable treble clef zinc finger fungi" evidence="3">
    <location>
        <begin position="139"/>
        <end position="172"/>
    </location>
</feature>
<feature type="domain" description="Probable treble clef zinc finger" evidence="2">
    <location>
        <begin position="96"/>
        <end position="130"/>
    </location>
</feature>
<feature type="compositionally biased region" description="Low complexity" evidence="1">
    <location>
        <begin position="41"/>
        <end position="56"/>
    </location>
</feature>
<dbReference type="InterPro" id="IPR058252">
    <property type="entry name" value="zf_Tbcl_4"/>
</dbReference>
<feature type="compositionally biased region" description="Pro residues" evidence="1">
    <location>
        <begin position="16"/>
        <end position="35"/>
    </location>
</feature>
<dbReference type="Pfam" id="PF26648">
    <property type="entry name" value="zf_Tbcl_4"/>
    <property type="match status" value="1"/>
</dbReference>
<evidence type="ECO:0000313" key="5">
    <source>
        <dbReference type="Proteomes" id="UP000076837"/>
    </source>
</evidence>
<comment type="caution">
    <text evidence="4">The sequence shown here is derived from an EMBL/GenBank/DDBJ whole genome shotgun (WGS) entry which is preliminary data.</text>
</comment>
<dbReference type="Pfam" id="PF26647">
    <property type="entry name" value="zf_Tbcl_3"/>
    <property type="match status" value="1"/>
</dbReference>
<sequence length="614" mass="69604">MVGTRSKARRASTPLSSPPPSPNPSSPSSSAPPMPSYAFNSRSSSYYTDDQSDSCYGGDPGVYGGSDFDFESESDNESEDNGNHEEHCNHHSTALSTRCNGHTYGGKPCSRKAHVFDEGMLPVCRSHRWYGGLGDFGRAGRCQAVAACGYVCNRLAPYAPSFHFCKEHQKGSEALPCYITRLPTELRLMIFRYLFPNVIKDERLYRTHPDAPHTAVLFVSRQFYEEAAVLIYGEPKFEVRIWPTYIQLFGKRWDREDTCYIFEEPTKILCRPAARRIRHLDIQVNFALTQSNIRGVSGFGRSYEEFELYQLRDTIRKFVDVISPSPSESSPAALKRLSVTPAPSCRQLWQSDEATAAIFFVLEPFLSLRPIGRVFLHSPPRPELFTYRERNFVSIITDLPKDDLYCMRRNQWISLMTFGNEPPKSSQDVNGAAALAAAYRKIEDFARLIYKQDSPECLRTAVRQAWTSSIFRGIERVLHIARIAYEDGDLGCLRNIREAILKRWVTAHQQHLQSLSAVAASVSAMFDGDVASLHEGHPEAFDFKYVDLVKKTETVEDTWPEIPVKAPMPKLKGPDLIVEEKRQKVVVMKDGEKKEWAKTPAVIRQLRAYKLESP</sequence>
<organism evidence="4 5">
    <name type="scientific">Didymella rabiei</name>
    <name type="common">Chickpea ascochyta blight fungus</name>
    <name type="synonym">Mycosphaerella rabiei</name>
    <dbReference type="NCBI Taxonomy" id="5454"/>
    <lineage>
        <taxon>Eukaryota</taxon>
        <taxon>Fungi</taxon>
        <taxon>Dikarya</taxon>
        <taxon>Ascomycota</taxon>
        <taxon>Pezizomycotina</taxon>
        <taxon>Dothideomycetes</taxon>
        <taxon>Pleosporomycetidae</taxon>
        <taxon>Pleosporales</taxon>
        <taxon>Pleosporineae</taxon>
        <taxon>Didymellaceae</taxon>
        <taxon>Ascochyta</taxon>
    </lineage>
</organism>
<evidence type="ECO:0000256" key="1">
    <source>
        <dbReference type="SAM" id="MobiDB-lite"/>
    </source>
</evidence>
<feature type="compositionally biased region" description="Acidic residues" evidence="1">
    <location>
        <begin position="68"/>
        <end position="80"/>
    </location>
</feature>
<feature type="region of interest" description="Disordered" evidence="1">
    <location>
        <begin position="1"/>
        <end position="89"/>
    </location>
</feature>
<evidence type="ECO:0000259" key="2">
    <source>
        <dbReference type="Pfam" id="PF26647"/>
    </source>
</evidence>
<gene>
    <name evidence="4" type="ORF">ST47_g2519</name>
</gene>
<dbReference type="OrthoDB" id="5600002at2759"/>
<feature type="compositionally biased region" description="Basic residues" evidence="1">
    <location>
        <begin position="1"/>
        <end position="10"/>
    </location>
</feature>
<dbReference type="AlphaFoldDB" id="A0A163JB32"/>
<evidence type="ECO:0000259" key="3">
    <source>
        <dbReference type="Pfam" id="PF26648"/>
    </source>
</evidence>
<accession>A0A163JB32</accession>
<dbReference type="EMBL" id="JYNV01000110">
    <property type="protein sequence ID" value="KZM26253.1"/>
    <property type="molecule type" value="Genomic_DNA"/>
</dbReference>
<dbReference type="Proteomes" id="UP000076837">
    <property type="component" value="Unassembled WGS sequence"/>
</dbReference>
<dbReference type="InterPro" id="IPR058251">
    <property type="entry name" value="zf_Tbcl_3"/>
</dbReference>
<evidence type="ECO:0000313" key="4">
    <source>
        <dbReference type="EMBL" id="KZM26253.1"/>
    </source>
</evidence>
<reference evidence="4 5" key="1">
    <citation type="journal article" date="2016" name="Sci. Rep.">
        <title>Draft genome sequencing and secretome analysis of fungal phytopathogen Ascochyta rabiei provides insight into the necrotrophic effector repertoire.</title>
        <authorList>
            <person name="Verma S."/>
            <person name="Gazara R.K."/>
            <person name="Nizam S."/>
            <person name="Parween S."/>
            <person name="Chattopadhyay D."/>
            <person name="Verma P.K."/>
        </authorList>
    </citation>
    <scope>NUCLEOTIDE SEQUENCE [LARGE SCALE GENOMIC DNA]</scope>
    <source>
        <strain evidence="4 5">ArDII</strain>
    </source>
</reference>
<proteinExistence type="predicted"/>
<protein>
    <submittedName>
        <fullName evidence="4">Uncharacterized protein</fullName>
    </submittedName>
</protein>